<dbReference type="Pfam" id="PF04989">
    <property type="entry name" value="RMNT_CmcI"/>
    <property type="match status" value="1"/>
</dbReference>
<dbReference type="OrthoDB" id="189417at2"/>
<dbReference type="GO" id="GO:0032259">
    <property type="term" value="P:methylation"/>
    <property type="evidence" value="ECO:0007669"/>
    <property type="project" value="UniProtKB-KW"/>
</dbReference>
<dbReference type="PANTHER" id="PTHR40048:SF1">
    <property type="entry name" value="RHAMNOSYL O-METHYLTRANSFERASE"/>
    <property type="match status" value="1"/>
</dbReference>
<dbReference type="GO" id="GO:0071770">
    <property type="term" value="P:DIM/DIP cell wall layer assembly"/>
    <property type="evidence" value="ECO:0007669"/>
    <property type="project" value="TreeGrafter"/>
</dbReference>
<organism evidence="3 4">
    <name type="scientific">Hoeflea olei</name>
    <dbReference type="NCBI Taxonomy" id="1480615"/>
    <lineage>
        <taxon>Bacteria</taxon>
        <taxon>Pseudomonadati</taxon>
        <taxon>Pseudomonadota</taxon>
        <taxon>Alphaproteobacteria</taxon>
        <taxon>Hyphomicrobiales</taxon>
        <taxon>Rhizobiaceae</taxon>
        <taxon>Hoeflea</taxon>
    </lineage>
</organism>
<reference evidence="3 4" key="1">
    <citation type="submission" date="2015-12" db="EMBL/GenBank/DDBJ databases">
        <authorList>
            <person name="Shamseldin A."/>
            <person name="Moawad H."/>
            <person name="Abd El-Rahim W.M."/>
            <person name="Sadowsky M.J."/>
        </authorList>
    </citation>
    <scope>NUCLEOTIDE SEQUENCE [LARGE SCALE GENOMIC DNA]</scope>
    <source>
        <strain evidence="3 4">JC234</strain>
    </source>
</reference>
<dbReference type="Gene3D" id="3.40.50.150">
    <property type="entry name" value="Vaccinia Virus protein VP39"/>
    <property type="match status" value="1"/>
</dbReference>
<dbReference type="GO" id="GO:0005886">
    <property type="term" value="C:plasma membrane"/>
    <property type="evidence" value="ECO:0007669"/>
    <property type="project" value="TreeGrafter"/>
</dbReference>
<name>A0A1C1YTT0_9HYPH</name>
<dbReference type="STRING" id="1480615.AWJ14_06950"/>
<dbReference type="GO" id="GO:0008168">
    <property type="term" value="F:methyltransferase activity"/>
    <property type="evidence" value="ECO:0007669"/>
    <property type="project" value="UniProtKB-KW"/>
</dbReference>
<protein>
    <submittedName>
        <fullName evidence="3">Cephalosporin hydroxylase</fullName>
    </submittedName>
</protein>
<dbReference type="InterPro" id="IPR007072">
    <property type="entry name" value="RNMT_CmcI"/>
</dbReference>
<comment type="caution">
    <text evidence="3">The sequence shown here is derived from an EMBL/GenBank/DDBJ whole genome shotgun (WGS) entry which is preliminary data.</text>
</comment>
<gene>
    <name evidence="3" type="ORF">AWJ14_06950</name>
</gene>
<evidence type="ECO:0000313" key="3">
    <source>
        <dbReference type="EMBL" id="OCW56894.1"/>
    </source>
</evidence>
<dbReference type="PANTHER" id="PTHR40048">
    <property type="entry name" value="RHAMNOSYL O-METHYLTRANSFERASE"/>
    <property type="match status" value="1"/>
</dbReference>
<keyword evidence="4" id="KW-1185">Reference proteome</keyword>
<sequence length="259" mass="28821">MDPHEQFRAEVEHNIDGLVADADLQALSRIWIREATPYKWTYNFTWLGRPAIQVPNDTWALQELVWKIRPDLIIETGIAHGGSLIYSASLLALLDLCDATERGELLDPKKPARKVLGIDIDIRAHNRQAIEAHPLSARIEMIEGSSIAEETIEKVRAVAAGANRVLVCLDSNHAHDHVLAELEAYAPLVSPGSYCIVFDTVVEDMPAVFSEHRPWGPGDSPKTAVHAFLKSHPEFEIDSRIDKKLLITVAEDGFLKRTG</sequence>
<dbReference type="AlphaFoldDB" id="A0A1C1YTT0"/>
<dbReference type="EMBL" id="LQZT01000023">
    <property type="protein sequence ID" value="OCW56894.1"/>
    <property type="molecule type" value="Genomic_DNA"/>
</dbReference>
<dbReference type="GO" id="GO:0008610">
    <property type="term" value="P:lipid biosynthetic process"/>
    <property type="evidence" value="ECO:0007669"/>
    <property type="project" value="InterPro"/>
</dbReference>
<evidence type="ECO:0000313" key="4">
    <source>
        <dbReference type="Proteomes" id="UP000094795"/>
    </source>
</evidence>
<evidence type="ECO:0000256" key="2">
    <source>
        <dbReference type="ARBA" id="ARBA00022679"/>
    </source>
</evidence>
<dbReference type="Proteomes" id="UP000094795">
    <property type="component" value="Unassembled WGS sequence"/>
</dbReference>
<evidence type="ECO:0000256" key="1">
    <source>
        <dbReference type="ARBA" id="ARBA00022603"/>
    </source>
</evidence>
<proteinExistence type="predicted"/>
<dbReference type="RefSeq" id="WP_066179928.1">
    <property type="nucleotide sequence ID" value="NZ_LQZT01000023.1"/>
</dbReference>
<keyword evidence="2" id="KW-0808">Transferase</keyword>
<dbReference type="InterPro" id="IPR029063">
    <property type="entry name" value="SAM-dependent_MTases_sf"/>
</dbReference>
<accession>A0A1C1YTT0</accession>
<keyword evidence="1" id="KW-0489">Methyltransferase</keyword>
<dbReference type="SUPFAM" id="SSF53335">
    <property type="entry name" value="S-adenosyl-L-methionine-dependent methyltransferases"/>
    <property type="match status" value="1"/>
</dbReference>